<organism evidence="2 3">
    <name type="scientific">Rubrivivax gelatinosus</name>
    <name type="common">Rhodocyclus gelatinosus</name>
    <name type="synonym">Rhodopseudomonas gelatinosa</name>
    <dbReference type="NCBI Taxonomy" id="28068"/>
    <lineage>
        <taxon>Bacteria</taxon>
        <taxon>Pseudomonadati</taxon>
        <taxon>Pseudomonadota</taxon>
        <taxon>Betaproteobacteria</taxon>
        <taxon>Burkholderiales</taxon>
        <taxon>Sphaerotilaceae</taxon>
        <taxon>Rubrivivax</taxon>
    </lineage>
</organism>
<reference evidence="2" key="1">
    <citation type="submission" date="2017-08" db="EMBL/GenBank/DDBJ databases">
        <authorList>
            <person name="Imhoff J.F."/>
            <person name="Rahn T."/>
            <person name="Kuenzel S."/>
            <person name="Neulinger S.C."/>
        </authorList>
    </citation>
    <scope>NUCLEOTIDE SEQUENCE</scope>
    <source>
        <strain evidence="2">IM 151</strain>
    </source>
</reference>
<dbReference type="RefSeq" id="WP_200231170.1">
    <property type="nucleotide sequence ID" value="NZ_NRRT01000059.1"/>
</dbReference>
<evidence type="ECO:0000259" key="1">
    <source>
        <dbReference type="PROSITE" id="PS51186"/>
    </source>
</evidence>
<dbReference type="PROSITE" id="PS51186">
    <property type="entry name" value="GNAT"/>
    <property type="match status" value="1"/>
</dbReference>
<evidence type="ECO:0000313" key="3">
    <source>
        <dbReference type="Proteomes" id="UP001041814"/>
    </source>
</evidence>
<dbReference type="InterPro" id="IPR016181">
    <property type="entry name" value="Acyl_CoA_acyltransferase"/>
</dbReference>
<dbReference type="Pfam" id="PF00583">
    <property type="entry name" value="Acetyltransf_1"/>
    <property type="match status" value="1"/>
</dbReference>
<name>A0ABS1DYL8_RUBGE</name>
<dbReference type="Gene3D" id="3.40.630.30">
    <property type="match status" value="1"/>
</dbReference>
<reference evidence="2" key="2">
    <citation type="journal article" date="2020" name="Microorganisms">
        <title>Osmotic Adaptation and Compatible Solute Biosynthesis of Phototrophic Bacteria as Revealed from Genome Analyses.</title>
        <authorList>
            <person name="Imhoff J.F."/>
            <person name="Rahn T."/>
            <person name="Kunzel S."/>
            <person name="Keller A."/>
            <person name="Neulinger S.C."/>
        </authorList>
    </citation>
    <scope>NUCLEOTIDE SEQUENCE</scope>
    <source>
        <strain evidence="2">IM 151</strain>
    </source>
</reference>
<comment type="caution">
    <text evidence="2">The sequence shown here is derived from an EMBL/GenBank/DDBJ whole genome shotgun (WGS) entry which is preliminary data.</text>
</comment>
<protein>
    <recommendedName>
        <fullName evidence="1">N-acetyltransferase domain-containing protein</fullName>
    </recommendedName>
</protein>
<dbReference type="EMBL" id="NRRU01000086">
    <property type="protein sequence ID" value="MBK1714911.1"/>
    <property type="molecule type" value="Genomic_DNA"/>
</dbReference>
<accession>A0ABS1DYL8</accession>
<feature type="domain" description="N-acetyltransferase" evidence="1">
    <location>
        <begin position="14"/>
        <end position="159"/>
    </location>
</feature>
<dbReference type="InterPro" id="IPR000182">
    <property type="entry name" value="GNAT_dom"/>
</dbReference>
<dbReference type="SUPFAM" id="SSF55729">
    <property type="entry name" value="Acyl-CoA N-acyltransferases (Nat)"/>
    <property type="match status" value="1"/>
</dbReference>
<keyword evidence="3" id="KW-1185">Reference proteome</keyword>
<dbReference type="Proteomes" id="UP001041814">
    <property type="component" value="Unassembled WGS sequence"/>
</dbReference>
<sequence>MPELPAGLDWCSDLELRRLWPANCGALLLHLLRLSPEDRYARFGVTLNDAALGYWIERQDWRCHRWWGVWDDADACLHGALQLSPVGEPGDWELALSIAEPLRRRGLGTALLAQAVHDTPDATRLFCHQGHTALAAMARRLGWATRKDRALALELLPGTAAGS</sequence>
<proteinExistence type="predicted"/>
<evidence type="ECO:0000313" key="2">
    <source>
        <dbReference type="EMBL" id="MBK1714911.1"/>
    </source>
</evidence>
<gene>
    <name evidence="2" type="ORF">CKO43_19300</name>
</gene>